<dbReference type="EMBL" id="JANRHA010000015">
    <property type="protein sequence ID" value="MDG3016658.1"/>
    <property type="molecule type" value="Genomic_DNA"/>
</dbReference>
<evidence type="ECO:0000313" key="2">
    <source>
        <dbReference type="EMBL" id="MDG3016658.1"/>
    </source>
</evidence>
<dbReference type="SUPFAM" id="SSF54427">
    <property type="entry name" value="NTF2-like"/>
    <property type="match status" value="1"/>
</dbReference>
<sequence>MGTFSKAELTEAFAQFQATVDRAAKSGDWNLFVDLFTEDVEYIEHSYGTFHGREAVRAWALKTMTSFPGSHMTEFPANWFVVDEERDRIVCEIDNPMRDPGDGSVYTAANLTILTYAGDGQWSCEEDVYNPLEFSSMAMGWCKRAEELGTITDEARAWQAKMSAMFRPA</sequence>
<gene>
    <name evidence="2" type="ORF">NVS88_19075</name>
</gene>
<dbReference type="Pfam" id="PF12680">
    <property type="entry name" value="SnoaL_2"/>
    <property type="match status" value="1"/>
</dbReference>
<dbReference type="InterPro" id="IPR037401">
    <property type="entry name" value="SnoaL-like"/>
</dbReference>
<dbReference type="RefSeq" id="WP_277833436.1">
    <property type="nucleotide sequence ID" value="NZ_JAAIVF010000004.1"/>
</dbReference>
<accession>A0A9X4RFH6</accession>
<reference evidence="2" key="1">
    <citation type="submission" date="2022-08" db="EMBL/GenBank/DDBJ databases">
        <title>Genome analysis of Corynebacteriales strain.</title>
        <authorList>
            <person name="Lee S.D."/>
        </authorList>
    </citation>
    <scope>NUCLEOTIDE SEQUENCE</scope>
    <source>
        <strain evidence="2">D3-21</strain>
    </source>
</reference>
<feature type="domain" description="SnoaL-like" evidence="1">
    <location>
        <begin position="20"/>
        <end position="122"/>
    </location>
</feature>
<name>A0A9X4RFH6_9ACTN</name>
<dbReference type="InterPro" id="IPR032710">
    <property type="entry name" value="NTF2-like_dom_sf"/>
</dbReference>
<proteinExistence type="predicted"/>
<dbReference type="Proteomes" id="UP001152755">
    <property type="component" value="Unassembled WGS sequence"/>
</dbReference>
<evidence type="ECO:0000313" key="3">
    <source>
        <dbReference type="Proteomes" id="UP001152755"/>
    </source>
</evidence>
<evidence type="ECO:0000259" key="1">
    <source>
        <dbReference type="Pfam" id="PF12680"/>
    </source>
</evidence>
<dbReference type="AlphaFoldDB" id="A0A9X4RFH6"/>
<keyword evidence="3" id="KW-1185">Reference proteome</keyword>
<comment type="caution">
    <text evidence="2">The sequence shown here is derived from an EMBL/GenBank/DDBJ whole genome shotgun (WGS) entry which is preliminary data.</text>
</comment>
<protein>
    <submittedName>
        <fullName evidence="2">Nuclear transport factor 2 family protein</fullName>
    </submittedName>
</protein>
<dbReference type="Gene3D" id="3.10.450.50">
    <property type="match status" value="1"/>
</dbReference>
<organism evidence="2 3">
    <name type="scientific">Speluncibacter jeojiensis</name>
    <dbReference type="NCBI Taxonomy" id="2710754"/>
    <lineage>
        <taxon>Bacteria</taxon>
        <taxon>Bacillati</taxon>
        <taxon>Actinomycetota</taxon>
        <taxon>Actinomycetes</taxon>
        <taxon>Mycobacteriales</taxon>
        <taxon>Speluncibacteraceae</taxon>
        <taxon>Speluncibacter</taxon>
    </lineage>
</organism>